<proteinExistence type="predicted"/>
<evidence type="ECO:0008006" key="3">
    <source>
        <dbReference type="Google" id="ProtNLM"/>
    </source>
</evidence>
<dbReference type="Proteomes" id="UP000766570">
    <property type="component" value="Unassembled WGS sequence"/>
</dbReference>
<protein>
    <recommendedName>
        <fullName evidence="3">ATP-dependent endonuclease</fullName>
    </recommendedName>
</protein>
<accession>A0ABS4WE65</accession>
<name>A0ABS4WE65_9MICC</name>
<sequence length="167" mass="17687">MSIVLVEGESDAVAVKTLAVRLGLPEPRVLPVGGSKGARRAAGQLDGQRLLGLVDAAQRRDFERVLGTVFVCDPDLEAEFIRALGVEGVEAVIAGQGELESFRRLQAQPFLRERPIEHQLARFFGGRSGNKVRYAQLLAEAVPLDAIPAPLAGLLAALDGADPAAEA</sequence>
<dbReference type="EMBL" id="JAGIOE010000001">
    <property type="protein sequence ID" value="MBP2374336.1"/>
    <property type="molecule type" value="Genomic_DNA"/>
</dbReference>
<dbReference type="RefSeq" id="WP_209907365.1">
    <property type="nucleotide sequence ID" value="NZ_BAAAMI010000006.1"/>
</dbReference>
<comment type="caution">
    <text evidence="1">The sequence shown here is derived from an EMBL/GenBank/DDBJ whole genome shotgun (WGS) entry which is preliminary data.</text>
</comment>
<evidence type="ECO:0000313" key="1">
    <source>
        <dbReference type="EMBL" id="MBP2374336.1"/>
    </source>
</evidence>
<reference evidence="1 2" key="1">
    <citation type="submission" date="2021-03" db="EMBL/GenBank/DDBJ databases">
        <title>Sequencing the genomes of 1000 actinobacteria strains.</title>
        <authorList>
            <person name="Klenk H.-P."/>
        </authorList>
    </citation>
    <scope>NUCLEOTIDE SEQUENCE [LARGE SCALE GENOMIC DNA]</scope>
    <source>
        <strain evidence="1 2">DSM 15454</strain>
    </source>
</reference>
<gene>
    <name evidence="1" type="ORF">JOF46_002248</name>
</gene>
<organism evidence="1 2">
    <name type="scientific">Paeniglutamicibacter psychrophenolicus</name>
    <dbReference type="NCBI Taxonomy" id="257454"/>
    <lineage>
        <taxon>Bacteria</taxon>
        <taxon>Bacillati</taxon>
        <taxon>Actinomycetota</taxon>
        <taxon>Actinomycetes</taxon>
        <taxon>Micrococcales</taxon>
        <taxon>Micrococcaceae</taxon>
        <taxon>Paeniglutamicibacter</taxon>
    </lineage>
</organism>
<keyword evidence="2" id="KW-1185">Reference proteome</keyword>
<evidence type="ECO:0000313" key="2">
    <source>
        <dbReference type="Proteomes" id="UP000766570"/>
    </source>
</evidence>